<gene>
    <name evidence="2" type="ORF">OCTVUL_1B025978</name>
</gene>
<keyword evidence="1" id="KW-0472">Membrane</keyword>
<evidence type="ECO:0000256" key="1">
    <source>
        <dbReference type="SAM" id="Phobius"/>
    </source>
</evidence>
<proteinExistence type="predicted"/>
<dbReference type="EMBL" id="OX597833">
    <property type="protein sequence ID" value="CAI9737974.1"/>
    <property type="molecule type" value="Genomic_DNA"/>
</dbReference>
<protein>
    <submittedName>
        <fullName evidence="2">Uncharacterized protein</fullName>
    </submittedName>
</protein>
<keyword evidence="1" id="KW-0812">Transmembrane</keyword>
<keyword evidence="3" id="KW-1185">Reference proteome</keyword>
<keyword evidence="1" id="KW-1133">Transmembrane helix</keyword>
<evidence type="ECO:0000313" key="2">
    <source>
        <dbReference type="EMBL" id="CAI9737974.1"/>
    </source>
</evidence>
<dbReference type="AlphaFoldDB" id="A0AA36FI69"/>
<sequence length="108" mass="12147">MNKMVENIGIKTNVYAFSDMFNRCVSVITSAVKSVIRELFSHVFSRAIFWSVISSDIYIGSSCLSTEQSEARRYLLRQSIFKEASTDLFYSVFIATATIAAMAELFSS</sequence>
<name>A0AA36FI69_OCTVU</name>
<reference evidence="2" key="1">
    <citation type="submission" date="2023-08" db="EMBL/GenBank/DDBJ databases">
        <authorList>
            <person name="Alioto T."/>
            <person name="Alioto T."/>
            <person name="Gomez Garrido J."/>
        </authorList>
    </citation>
    <scope>NUCLEOTIDE SEQUENCE</scope>
</reference>
<organism evidence="2 3">
    <name type="scientific">Octopus vulgaris</name>
    <name type="common">Common octopus</name>
    <dbReference type="NCBI Taxonomy" id="6645"/>
    <lineage>
        <taxon>Eukaryota</taxon>
        <taxon>Metazoa</taxon>
        <taxon>Spiralia</taxon>
        <taxon>Lophotrochozoa</taxon>
        <taxon>Mollusca</taxon>
        <taxon>Cephalopoda</taxon>
        <taxon>Coleoidea</taxon>
        <taxon>Octopodiformes</taxon>
        <taxon>Octopoda</taxon>
        <taxon>Incirrata</taxon>
        <taxon>Octopodidae</taxon>
        <taxon>Octopus</taxon>
    </lineage>
</organism>
<dbReference type="Proteomes" id="UP001162480">
    <property type="component" value="Chromosome 20"/>
</dbReference>
<evidence type="ECO:0000313" key="3">
    <source>
        <dbReference type="Proteomes" id="UP001162480"/>
    </source>
</evidence>
<accession>A0AA36FI69</accession>
<feature type="transmembrane region" description="Helical" evidence="1">
    <location>
        <begin position="88"/>
        <end position="106"/>
    </location>
</feature>